<comment type="similarity">
    <text evidence="2 5">Belongs to the ATG8 family.</text>
</comment>
<feature type="region of interest" description="Disordered" evidence="6">
    <location>
        <begin position="1"/>
        <end position="23"/>
    </location>
</feature>
<dbReference type="PANTHER" id="PTHR10969">
    <property type="entry name" value="MICROTUBULE-ASSOCIATED PROTEINS 1A/1B LIGHT CHAIN 3-RELATED"/>
    <property type="match status" value="1"/>
</dbReference>
<evidence type="ECO:0000256" key="6">
    <source>
        <dbReference type="SAM" id="MobiDB-lite"/>
    </source>
</evidence>
<gene>
    <name evidence="7" type="ORF">PAPYR_1230</name>
</gene>
<evidence type="ECO:0000313" key="7">
    <source>
        <dbReference type="EMBL" id="KAJ4462060.1"/>
    </source>
</evidence>
<dbReference type="SUPFAM" id="SSF54236">
    <property type="entry name" value="Ubiquitin-like"/>
    <property type="match status" value="1"/>
</dbReference>
<evidence type="ECO:0000256" key="3">
    <source>
        <dbReference type="ARBA" id="ARBA00023136"/>
    </source>
</evidence>
<keyword evidence="4" id="KW-0449">Lipoprotein</keyword>
<keyword evidence="3" id="KW-0472">Membrane</keyword>
<comment type="subcellular location">
    <subcellularLocation>
        <location evidence="1">Membrane</location>
    </subcellularLocation>
</comment>
<dbReference type="EMBL" id="JAPMOS010000004">
    <property type="protein sequence ID" value="KAJ4462060.1"/>
    <property type="molecule type" value="Genomic_DNA"/>
</dbReference>
<protein>
    <recommendedName>
        <fullName evidence="5">Autophagy-related protein</fullName>
    </recommendedName>
</protein>
<evidence type="ECO:0000256" key="1">
    <source>
        <dbReference type="ARBA" id="ARBA00004370"/>
    </source>
</evidence>
<feature type="compositionally biased region" description="Polar residues" evidence="6">
    <location>
        <begin position="1"/>
        <end position="11"/>
    </location>
</feature>
<sequence length="122" mass="14372">MPSGHQSQFKQQKPFEIRKKEAEKMRRKYPDRIPVICERYFKSTSIPQIDKTKYLVPQDMTIGQFMYVIRKQIKLPQDTSIFLFCDDILPPSAELMSTVWEEHKADDGFLYLVYSAEGVFGQ</sequence>
<evidence type="ECO:0000256" key="4">
    <source>
        <dbReference type="ARBA" id="ARBA00023288"/>
    </source>
</evidence>
<dbReference type="Proteomes" id="UP001141327">
    <property type="component" value="Unassembled WGS sequence"/>
</dbReference>
<evidence type="ECO:0000313" key="8">
    <source>
        <dbReference type="Proteomes" id="UP001141327"/>
    </source>
</evidence>
<dbReference type="InterPro" id="IPR029071">
    <property type="entry name" value="Ubiquitin-like_domsf"/>
</dbReference>
<keyword evidence="5" id="KW-0072">Autophagy</keyword>
<name>A0ABQ8UZ53_9EUKA</name>
<evidence type="ECO:0000256" key="2">
    <source>
        <dbReference type="ARBA" id="ARBA00007293"/>
    </source>
</evidence>
<evidence type="ECO:0000256" key="5">
    <source>
        <dbReference type="RuleBase" id="RU004384"/>
    </source>
</evidence>
<comment type="caution">
    <text evidence="7">The sequence shown here is derived from an EMBL/GenBank/DDBJ whole genome shotgun (WGS) entry which is preliminary data.</text>
</comment>
<dbReference type="Gene3D" id="3.10.20.90">
    <property type="entry name" value="Phosphatidylinositol 3-kinase Catalytic Subunit, Chain A, domain 1"/>
    <property type="match status" value="1"/>
</dbReference>
<keyword evidence="8" id="KW-1185">Reference proteome</keyword>
<organism evidence="7 8">
    <name type="scientific">Paratrimastix pyriformis</name>
    <dbReference type="NCBI Taxonomy" id="342808"/>
    <lineage>
        <taxon>Eukaryota</taxon>
        <taxon>Metamonada</taxon>
        <taxon>Preaxostyla</taxon>
        <taxon>Paratrimastigidae</taxon>
        <taxon>Paratrimastix</taxon>
    </lineage>
</organism>
<feature type="compositionally biased region" description="Basic and acidic residues" evidence="6">
    <location>
        <begin position="13"/>
        <end position="23"/>
    </location>
</feature>
<accession>A0ABQ8UZ53</accession>
<proteinExistence type="inferred from homology"/>
<dbReference type="InterPro" id="IPR004241">
    <property type="entry name" value="Atg8-like"/>
</dbReference>
<reference evidence="7" key="1">
    <citation type="journal article" date="2022" name="bioRxiv">
        <title>Genomics of Preaxostyla Flagellates Illuminates Evolutionary Transitions and the Path Towards Mitochondrial Loss.</title>
        <authorList>
            <person name="Novak L.V.F."/>
            <person name="Treitli S.C."/>
            <person name="Pyrih J."/>
            <person name="Halakuc P."/>
            <person name="Pipaliya S.V."/>
            <person name="Vacek V."/>
            <person name="Brzon O."/>
            <person name="Soukal P."/>
            <person name="Eme L."/>
            <person name="Dacks J.B."/>
            <person name="Karnkowska A."/>
            <person name="Elias M."/>
            <person name="Hampl V."/>
        </authorList>
    </citation>
    <scope>NUCLEOTIDE SEQUENCE</scope>
    <source>
        <strain evidence="7">RCP-MX</strain>
    </source>
</reference>
<dbReference type="Pfam" id="PF02991">
    <property type="entry name" value="ATG8"/>
    <property type="match status" value="1"/>
</dbReference>